<gene>
    <name evidence="1" type="ORF">DK419_09530</name>
</gene>
<evidence type="ECO:0000313" key="2">
    <source>
        <dbReference type="Proteomes" id="UP000245444"/>
    </source>
</evidence>
<accession>A0A2U8WMI2</accession>
<keyword evidence="2" id="KW-1185">Reference proteome</keyword>
<sequence>MTDVAMRVLSTVNAPYGANLTVRQLADRIADPASVIANDASVFAFFSEVREDLQHEFIDAMSVDRSKVQAIAAQFASKAGYPLPLAG</sequence>
<reference evidence="1 2" key="1">
    <citation type="submission" date="2018-05" db="EMBL/GenBank/DDBJ databases">
        <title>Complete Genome Sequence of Methylobacterium sp. 17Sr1-28.</title>
        <authorList>
            <person name="Srinivasan S."/>
        </authorList>
    </citation>
    <scope>NUCLEOTIDE SEQUENCE [LARGE SCALE GENOMIC DNA]</scope>
    <source>
        <strain evidence="1 2">17Sr1-28</strain>
    </source>
</reference>
<dbReference type="Proteomes" id="UP000245444">
    <property type="component" value="Chromosome"/>
</dbReference>
<dbReference type="EMBL" id="CP029553">
    <property type="protein sequence ID" value="AWN46526.1"/>
    <property type="molecule type" value="Genomic_DNA"/>
</dbReference>
<organism evidence="1 2">
    <name type="scientific">Methylobacterium terrae</name>
    <dbReference type="NCBI Taxonomy" id="2202827"/>
    <lineage>
        <taxon>Bacteria</taxon>
        <taxon>Pseudomonadati</taxon>
        <taxon>Pseudomonadota</taxon>
        <taxon>Alphaproteobacteria</taxon>
        <taxon>Hyphomicrobiales</taxon>
        <taxon>Methylobacteriaceae</taxon>
        <taxon>Methylobacterium</taxon>
    </lineage>
</organism>
<dbReference type="RefSeq" id="WP_109958870.1">
    <property type="nucleotide sequence ID" value="NZ_CP029553.1"/>
</dbReference>
<proteinExistence type="predicted"/>
<evidence type="ECO:0000313" key="1">
    <source>
        <dbReference type="EMBL" id="AWN46526.1"/>
    </source>
</evidence>
<name>A0A2U8WMI2_9HYPH</name>
<dbReference type="OrthoDB" id="7474776at2"/>
<protein>
    <submittedName>
        <fullName evidence="1">Uncharacterized protein</fullName>
    </submittedName>
</protein>
<dbReference type="AlphaFoldDB" id="A0A2U8WMI2"/>
<dbReference type="KEGG" id="mtea:DK419_09530"/>